<feature type="compositionally biased region" description="Basic residues" evidence="1">
    <location>
        <begin position="786"/>
        <end position="804"/>
    </location>
</feature>
<feature type="compositionally biased region" description="Basic residues" evidence="1">
    <location>
        <begin position="712"/>
        <end position="721"/>
    </location>
</feature>
<keyword evidence="3" id="KW-1185">Reference proteome</keyword>
<feature type="compositionally biased region" description="Basic and acidic residues" evidence="1">
    <location>
        <begin position="741"/>
        <end position="759"/>
    </location>
</feature>
<feature type="compositionally biased region" description="Basic residues" evidence="1">
    <location>
        <begin position="760"/>
        <end position="775"/>
    </location>
</feature>
<reference evidence="2 3" key="1">
    <citation type="submission" date="2015-12" db="EMBL/GenBank/DDBJ databases">
        <title>The genome of Folsomia candida.</title>
        <authorList>
            <person name="Faddeeva A."/>
            <person name="Derks M.F."/>
            <person name="Anvar Y."/>
            <person name="Smit S."/>
            <person name="Van Straalen N."/>
            <person name="Roelofs D."/>
        </authorList>
    </citation>
    <scope>NUCLEOTIDE SEQUENCE [LARGE SCALE GENOMIC DNA]</scope>
    <source>
        <strain evidence="2 3">VU population</strain>
        <tissue evidence="2">Whole body</tissue>
    </source>
</reference>
<protein>
    <submittedName>
        <fullName evidence="2">Uncharacterized protein</fullName>
    </submittedName>
</protein>
<dbReference type="OrthoDB" id="8294176at2759"/>
<name>A0A226ER36_FOLCA</name>
<dbReference type="Proteomes" id="UP000198287">
    <property type="component" value="Unassembled WGS sequence"/>
</dbReference>
<feature type="compositionally biased region" description="Basic and acidic residues" evidence="1">
    <location>
        <begin position="652"/>
        <end position="675"/>
    </location>
</feature>
<dbReference type="EMBL" id="LNIX01000002">
    <property type="protein sequence ID" value="OXA60082.1"/>
    <property type="molecule type" value="Genomic_DNA"/>
</dbReference>
<comment type="caution">
    <text evidence="2">The sequence shown here is derived from an EMBL/GenBank/DDBJ whole genome shotgun (WGS) entry which is preliminary data.</text>
</comment>
<organism evidence="2 3">
    <name type="scientific">Folsomia candida</name>
    <name type="common">Springtail</name>
    <dbReference type="NCBI Taxonomy" id="158441"/>
    <lineage>
        <taxon>Eukaryota</taxon>
        <taxon>Metazoa</taxon>
        <taxon>Ecdysozoa</taxon>
        <taxon>Arthropoda</taxon>
        <taxon>Hexapoda</taxon>
        <taxon>Collembola</taxon>
        <taxon>Entomobryomorpha</taxon>
        <taxon>Isotomoidea</taxon>
        <taxon>Isotomidae</taxon>
        <taxon>Proisotominae</taxon>
        <taxon>Folsomia</taxon>
    </lineage>
</organism>
<feature type="region of interest" description="Disordered" evidence="1">
    <location>
        <begin position="641"/>
        <end position="804"/>
    </location>
</feature>
<proteinExistence type="predicted"/>
<sequence>MSLQIMVASIQSLGPINIRNLIKKPFGTHLNPGLLTFENIYYTSGYTLTNLDSQEPSVARRIKSLIHTGPFNWTVLGYVLTHKGEMKATSEFCLLGTPKKKKKLTYCGIPDIDLVMGEATDKIKIKRGCQKTTPVVKQSCYSEGYHTLIVESANVHLSYNKLIRRYLYSAILFDDEGIGLSRRVDFINTNKDEWKNLTELAIKHKLRSKSMFCSVGPGGWIAYPKESFDHNGTFYQLITGDACAPADILNSVQTIGFVFAHQTDSLALFSKPYFASQAKLLYNGSTSGDFKSLIYWGYSGITLEGTGKKGKSQYCLWRSFTDPKICVLPDVASELGLTSSQISIKHGCDFEKNKDLKLFFLQTCFDEGVEQVPIAGDMKITTMSEICKGSGQQDEKNLASMEFAKILDVWKSRILYESESFGRTQLNSLEDSPKVDAFLQFLDIFVDGCPYVNQHYLSLLGQVYLNHLKDLWKVRPEKNFDPSDTFDYLAHCWAAVKDSQGDFQAQAFCHPKQSIDFADGRKALAMDLMLQSDTFDTVIEQIWLMLNFVAPYCSHLGDYATNQWVEFPEVFKNVFLKPLEAQWMNPGIWERVYPIMFHGYDIHDQYARVLACVEGGLDLVPHMDPVGRTSGFNKIFFESRNSSWPEEPSQEAPRETREADSEKLNEMEEPEKIPEILEPIVVEPTEKPIEEIPDEEKEKEKQPSGRTMSKAKEKKYKKPKGDKKFGNTPKESQDNNQGLKDAGEEKVAQKESTKKEKYHEKVKKGKDKSKHKESKNKKQDSSSSMKKNKSSHPKGRSQSLKPKRMTMGHINLLVHLTLSLLTISDAMVRRYHYDALLFEVQTPDSPYVQYSRSNKDHWKSLNKLAEKNLMGGHTVVCTRGEGAWLLYPEENYMIGGRTYITLVVGEYCVETENIASMQPLGGMRDPFLDGLIVFPKDHFQSDPKVVSGKNGSFSGEGGSIIFSGDSTWSINSDVCIFPVFGEEANGLCLIPTVDSSLKLTGSKTIKPGCDGAKARIFNGQNCYGIGIHSIHVQSDFSAKTMSDVCGSGGGDDMKGKFGQLMEIWKGRVTKGIEEDEVLKYPYEGKNMVQLLYKIVGVFHEICPAVNYQYLALLKNIFILHMKVVWAKGPVEAIPSDDYWRHATLFIDSCFGHFGHGMNPLMDGSSCAPFVARPDDSDPESEVMWDMVLDHNYDTVIEQVWYMFNAITPSCNLLNEYKTNDWILMDSLLKESFFDAVSVQWEKPGHWQRLYEIMFHGFDIPKERMKILACVQHAIASTPHFDPIGRTEYFNRRAKEETVKFMKKQNHTISGGGSPSEPVSSDDGGESKNNKMEDEEKQAEEKPEEPVDEEKPSPAGGGEDEEPPPPPEEEEDTGDKTRKKRNGRAGKSSKTRRR</sequence>
<evidence type="ECO:0000313" key="3">
    <source>
        <dbReference type="Proteomes" id="UP000198287"/>
    </source>
</evidence>
<evidence type="ECO:0000256" key="1">
    <source>
        <dbReference type="SAM" id="MobiDB-lite"/>
    </source>
</evidence>
<evidence type="ECO:0000313" key="2">
    <source>
        <dbReference type="EMBL" id="OXA60082.1"/>
    </source>
</evidence>
<accession>A0A226ER36</accession>
<feature type="compositionally biased region" description="Acidic residues" evidence="1">
    <location>
        <begin position="1357"/>
        <end position="1372"/>
    </location>
</feature>
<feature type="compositionally biased region" description="Basic and acidic residues" evidence="1">
    <location>
        <begin position="684"/>
        <end position="703"/>
    </location>
</feature>
<gene>
    <name evidence="2" type="ORF">Fcan01_05337</name>
</gene>
<feature type="compositionally biased region" description="Basic and acidic residues" evidence="1">
    <location>
        <begin position="1324"/>
        <end position="1351"/>
    </location>
</feature>
<feature type="region of interest" description="Disordered" evidence="1">
    <location>
        <begin position="1303"/>
        <end position="1393"/>
    </location>
</feature>
<feature type="compositionally biased region" description="Basic residues" evidence="1">
    <location>
        <begin position="1376"/>
        <end position="1393"/>
    </location>
</feature>